<dbReference type="NCBIfam" id="TIGR01490">
    <property type="entry name" value="HAD-SF-IB-hyp1"/>
    <property type="match status" value="1"/>
</dbReference>
<gene>
    <name evidence="4" type="ORF">GP2143_02754</name>
</gene>
<dbReference type="NCBIfam" id="TIGR01488">
    <property type="entry name" value="HAD-SF-IB"/>
    <property type="match status" value="1"/>
</dbReference>
<dbReference type="InterPro" id="IPR006385">
    <property type="entry name" value="HAD_hydro_SerB1"/>
</dbReference>
<dbReference type="Gene3D" id="1.20.1440.100">
    <property type="entry name" value="SG protein - dephosphorylation function"/>
    <property type="match status" value="1"/>
</dbReference>
<dbReference type="Proteomes" id="UP000004931">
    <property type="component" value="Unassembled WGS sequence"/>
</dbReference>
<dbReference type="GO" id="GO:0046872">
    <property type="term" value="F:metal ion binding"/>
    <property type="evidence" value="ECO:0007669"/>
    <property type="project" value="UniProtKB-KW"/>
</dbReference>
<dbReference type="InterPro" id="IPR036412">
    <property type="entry name" value="HAD-like_sf"/>
</dbReference>
<accession>A0YEH2</accession>
<organism evidence="4 5">
    <name type="scientific">marine gamma proteobacterium HTCC2143</name>
    <dbReference type="NCBI Taxonomy" id="247633"/>
    <lineage>
        <taxon>Bacteria</taxon>
        <taxon>Pseudomonadati</taxon>
        <taxon>Pseudomonadota</taxon>
        <taxon>Gammaproteobacteria</taxon>
        <taxon>Cellvibrionales</taxon>
        <taxon>Spongiibacteraceae</taxon>
        <taxon>BD1-7 clade</taxon>
    </lineage>
</organism>
<dbReference type="Gene3D" id="3.40.50.1000">
    <property type="entry name" value="HAD superfamily/HAD-like"/>
    <property type="match status" value="1"/>
</dbReference>
<dbReference type="GO" id="GO:0016787">
    <property type="term" value="F:hydrolase activity"/>
    <property type="evidence" value="ECO:0007669"/>
    <property type="project" value="UniProtKB-KW"/>
</dbReference>
<dbReference type="PANTHER" id="PTHR43344:SF13">
    <property type="entry name" value="PHOSPHATASE RV3661-RELATED"/>
    <property type="match status" value="1"/>
</dbReference>
<dbReference type="AlphaFoldDB" id="A0YEH2"/>
<evidence type="ECO:0000256" key="1">
    <source>
        <dbReference type="ARBA" id="ARBA00022723"/>
    </source>
</evidence>
<reference evidence="4 5" key="1">
    <citation type="journal article" date="2010" name="J. Bacteriol.">
        <title>Genome sequence of the oligotrophic marine Gammaproteobacterium HTCC2143, isolated from the Oregon Coast.</title>
        <authorList>
            <person name="Oh H.M."/>
            <person name="Kang I."/>
            <person name="Ferriera S."/>
            <person name="Giovannoni S.J."/>
            <person name="Cho J.C."/>
        </authorList>
    </citation>
    <scope>NUCLEOTIDE SEQUENCE [LARGE SCALE GENOMIC DNA]</scope>
    <source>
        <strain evidence="4 5">HTCC2143</strain>
    </source>
</reference>
<keyword evidence="1" id="KW-0479">Metal-binding</keyword>
<name>A0YEH2_9GAMM</name>
<keyword evidence="5" id="KW-1185">Reference proteome</keyword>
<dbReference type="SUPFAM" id="SSF56784">
    <property type="entry name" value="HAD-like"/>
    <property type="match status" value="1"/>
</dbReference>
<dbReference type="InterPro" id="IPR050582">
    <property type="entry name" value="HAD-like_SerB"/>
</dbReference>
<dbReference type="EMBL" id="AAVT01000006">
    <property type="protein sequence ID" value="EAW30808.1"/>
    <property type="molecule type" value="Genomic_DNA"/>
</dbReference>
<evidence type="ECO:0000313" key="5">
    <source>
        <dbReference type="Proteomes" id="UP000004931"/>
    </source>
</evidence>
<proteinExistence type="predicted"/>
<dbReference type="OrthoDB" id="9784466at2"/>
<dbReference type="eggNOG" id="COG0560">
    <property type="taxonomic scope" value="Bacteria"/>
</dbReference>
<protein>
    <submittedName>
        <fullName evidence="4">HAD-superfamily hydrolase, subfamily IB</fullName>
    </submittedName>
</protein>
<evidence type="ECO:0000256" key="3">
    <source>
        <dbReference type="ARBA" id="ARBA00022842"/>
    </source>
</evidence>
<dbReference type="PANTHER" id="PTHR43344">
    <property type="entry name" value="PHOSPHOSERINE PHOSPHATASE"/>
    <property type="match status" value="1"/>
</dbReference>
<dbReference type="Pfam" id="PF12710">
    <property type="entry name" value="HAD"/>
    <property type="match status" value="1"/>
</dbReference>
<keyword evidence="3" id="KW-0460">Magnesium</keyword>
<dbReference type="STRING" id="247633.GP2143_02754"/>
<dbReference type="InterPro" id="IPR023214">
    <property type="entry name" value="HAD_sf"/>
</dbReference>
<comment type="caution">
    <text evidence="4">The sequence shown here is derived from an EMBL/GenBank/DDBJ whole genome shotgun (WGS) entry which is preliminary data.</text>
</comment>
<keyword evidence="2 4" id="KW-0378">Hydrolase</keyword>
<evidence type="ECO:0000313" key="4">
    <source>
        <dbReference type="EMBL" id="EAW30808.1"/>
    </source>
</evidence>
<evidence type="ECO:0000256" key="2">
    <source>
        <dbReference type="ARBA" id="ARBA00022801"/>
    </source>
</evidence>
<sequence>MEASLQSNKVAGFAFFDVDDALITLNSMLSFQDYWYKTHNDPAAEAAFRQAVAKHRQPNACRVTLNRMYYQHFSGLLEADVLDTGRRWFNHMRELFPNFYNAPVLAELRAHQAAGREVVLVSGSFAGVLNPIARDLGIDRVLACSQEVKDGYYTGELLTVPMIGVGKQKALESYLVDATVAEASYAYGDDVSDIPMLALVGNPVVVGGGRIPPEQLSDLGWRVLPAA</sequence>